<dbReference type="InterPro" id="IPR005515">
    <property type="entry name" value="VOMI"/>
</dbReference>
<evidence type="ECO:0000256" key="4">
    <source>
        <dbReference type="ARBA" id="ARBA00022837"/>
    </source>
</evidence>
<comment type="subcellular location">
    <subcellularLocation>
        <location evidence="1">Nucleus</location>
        <location evidence="1">Nucleolus</location>
    </subcellularLocation>
</comment>
<dbReference type="InterPro" id="IPR018247">
    <property type="entry name" value="EF_Hand_1_Ca_BS"/>
</dbReference>
<feature type="region of interest" description="Disordered" evidence="8">
    <location>
        <begin position="787"/>
        <end position="807"/>
    </location>
</feature>
<feature type="compositionally biased region" description="Basic and acidic residues" evidence="8">
    <location>
        <begin position="1796"/>
        <end position="1805"/>
    </location>
</feature>
<dbReference type="Proteomes" id="UP000186817">
    <property type="component" value="Unassembled WGS sequence"/>
</dbReference>
<proteinExistence type="inferred from homology"/>
<keyword evidence="3" id="KW-0690">Ribosome biogenesis</keyword>
<dbReference type="InterPro" id="IPR011992">
    <property type="entry name" value="EF-hand-dom_pair"/>
</dbReference>
<evidence type="ECO:0000256" key="6">
    <source>
        <dbReference type="PROSITE-ProRule" id="PRU00023"/>
    </source>
</evidence>
<feature type="coiled-coil region" evidence="7">
    <location>
        <begin position="324"/>
        <end position="351"/>
    </location>
</feature>
<keyword evidence="12" id="KW-1185">Reference proteome</keyword>
<evidence type="ECO:0000313" key="11">
    <source>
        <dbReference type="EMBL" id="OLP81834.1"/>
    </source>
</evidence>
<feature type="compositionally biased region" description="Acidic residues" evidence="8">
    <location>
        <begin position="3413"/>
        <end position="3423"/>
    </location>
</feature>
<name>A0A1Q9CFY1_SYMMI</name>
<evidence type="ECO:0000259" key="9">
    <source>
        <dbReference type="PROSITE" id="PS50222"/>
    </source>
</evidence>
<dbReference type="InterPro" id="IPR009060">
    <property type="entry name" value="UBA-like_sf"/>
</dbReference>
<feature type="region of interest" description="Disordered" evidence="8">
    <location>
        <begin position="1064"/>
        <end position="1089"/>
    </location>
</feature>
<dbReference type="InterPro" id="IPR015940">
    <property type="entry name" value="UBA"/>
</dbReference>
<evidence type="ECO:0000256" key="7">
    <source>
        <dbReference type="SAM" id="Coils"/>
    </source>
</evidence>
<dbReference type="InterPro" id="IPR036706">
    <property type="entry name" value="VOMI_sf"/>
</dbReference>
<evidence type="ECO:0000256" key="3">
    <source>
        <dbReference type="ARBA" id="ARBA00022517"/>
    </source>
</evidence>
<feature type="domain" description="Brix" evidence="10">
    <location>
        <begin position="3168"/>
        <end position="3366"/>
    </location>
</feature>
<feature type="compositionally biased region" description="Basic and acidic residues" evidence="8">
    <location>
        <begin position="1910"/>
        <end position="1922"/>
    </location>
</feature>
<dbReference type="SUPFAM" id="SSF48403">
    <property type="entry name" value="Ankyrin repeat"/>
    <property type="match status" value="1"/>
</dbReference>
<dbReference type="SUPFAM" id="SSF52954">
    <property type="entry name" value="Class II aaRS ABD-related"/>
    <property type="match status" value="1"/>
</dbReference>
<comment type="similarity">
    <text evidence="2">Belongs to the BRX1 family.</text>
</comment>
<feature type="compositionally biased region" description="Acidic residues" evidence="8">
    <location>
        <begin position="1401"/>
        <end position="1415"/>
    </location>
</feature>
<evidence type="ECO:0000256" key="8">
    <source>
        <dbReference type="SAM" id="MobiDB-lite"/>
    </source>
</evidence>
<dbReference type="Gene3D" id="1.10.8.10">
    <property type="entry name" value="DNA helicase RuvA subunit, C-terminal domain"/>
    <property type="match status" value="1"/>
</dbReference>
<evidence type="ECO:0000256" key="1">
    <source>
        <dbReference type="ARBA" id="ARBA00004604"/>
    </source>
</evidence>
<reference evidence="11 12" key="1">
    <citation type="submission" date="2016-02" db="EMBL/GenBank/DDBJ databases">
        <title>Genome analysis of coral dinoflagellate symbionts highlights evolutionary adaptations to a symbiotic lifestyle.</title>
        <authorList>
            <person name="Aranda M."/>
            <person name="Li Y."/>
            <person name="Liew Y.J."/>
            <person name="Baumgarten S."/>
            <person name="Simakov O."/>
            <person name="Wilson M."/>
            <person name="Piel J."/>
            <person name="Ashoor H."/>
            <person name="Bougouffa S."/>
            <person name="Bajic V.B."/>
            <person name="Ryu T."/>
            <person name="Ravasi T."/>
            <person name="Bayer T."/>
            <person name="Micklem G."/>
            <person name="Kim H."/>
            <person name="Bhak J."/>
            <person name="Lajeunesse T.C."/>
            <person name="Voolstra C.R."/>
        </authorList>
    </citation>
    <scope>NUCLEOTIDE SEQUENCE [LARGE SCALE GENOMIC DNA]</scope>
    <source>
        <strain evidence="11 12">CCMP2467</strain>
    </source>
</reference>
<feature type="region of interest" description="Disordered" evidence="8">
    <location>
        <begin position="1796"/>
        <end position="1875"/>
    </location>
</feature>
<feature type="repeat" description="ANK" evidence="6">
    <location>
        <begin position="172"/>
        <end position="204"/>
    </location>
</feature>
<dbReference type="Gene3D" id="1.25.40.20">
    <property type="entry name" value="Ankyrin repeat-containing domain"/>
    <property type="match status" value="1"/>
</dbReference>
<evidence type="ECO:0000256" key="2">
    <source>
        <dbReference type="ARBA" id="ARBA00006369"/>
    </source>
</evidence>
<dbReference type="GO" id="GO:0019843">
    <property type="term" value="F:rRNA binding"/>
    <property type="evidence" value="ECO:0007669"/>
    <property type="project" value="InterPro"/>
</dbReference>
<keyword evidence="7" id="KW-0175">Coiled coil</keyword>
<feature type="region of interest" description="Disordered" evidence="8">
    <location>
        <begin position="3398"/>
        <end position="3423"/>
    </location>
</feature>
<dbReference type="Pfam" id="PF03016">
    <property type="entry name" value="Exostosin_GT47"/>
    <property type="match status" value="2"/>
</dbReference>
<accession>A0A1Q9CFY1</accession>
<evidence type="ECO:0000256" key="5">
    <source>
        <dbReference type="ARBA" id="ARBA00023242"/>
    </source>
</evidence>
<sequence>MGSAASLLKDVEHATSEQLRAAASTLSADEHAKVTAAVKQLHAFRCETDVGAVVAVAGENEDGADEALAAELAEQEKMFLKCLRKRAEREAKKKLEKEEKKAAAKKLKEAAMEAAFDNELDNLLKLLDEGVEPECADEHGTTLLSEACAGNAQDVAEMLIGEGCDPNSVGRYRRTPLWRAAYAGNHELIRQLLRSGGDPRECDEQGARPIDVASNPQSREYLVCWDPASTDRIKDDKRKAAKNAEKEEKAKFKRQQQELVDSLEESERRMQVSKSELARARKLLVDYRQQKVSFVEQGASEKLAELEPLLESAEAQVKLFEGSVQEWEWKASRARLKMNDLEQAKKEKEAKAAGKLRGFKVQVNCASLEELESVLPKLSNTLEVSEDFSWNDIDLVKGDALIKDGPFIYLKTSEFNKHFLQGYGKPLPSEEAEAETEGEEKQEPFPLILNFSRGFNRTVPIKAIADVMLKDVGGLRAADGRWPFVIDPSGRTSTFIKYSGAAVFNIVELKDMEPLRLRRAFLNSLIHGGAILIDLGSFDTKIDVVADKFNDLEKGLFAKLLDRAVLYAYLLPRRFKSLIVKEIAQDFQISAFMDAALSKFVFGFVTSYRDPDLDFAKQFYTISVKGVGRSESTSASARRGANLDMSPVIPTGLPCPEATPGNNMVFYGASAAPSCREAALAAAKQSLVASQHGIKKPSRVVRAKTLSRMDRISPEPSATAGGESDLVLQGHDPRRILNNRDIRQAIPEVSPTAADSSPDAVAPSLGAFLGWTPLLVSGHAAASPFCPPESSEAPWEEEEWSASEAEGSEAEFDYRQYRYRELVARRTENAPDVGVRRKVRRGHRSANTEMMNSDDDAVDAWNAHSNNQPEEACLFAPSSRLLADSENYLDSPCDEELSKVAGVLVQFYGLGKEAIKFKGAIPNVLLVSREAWSCRGRRDSQAEEPPVLWIRGGRVYDFHGDRGTVAEFEHDLLVRQVEDDAICRQRRQKQGLMPFPFAALPLKDKASDEQDDAEAVVKSHAVVIFPHETYFCFLWLTNSRAQRVKTAPTLRTLFLSQVMGKSTKRKATGGGKRPGKKKAGGADFSEDDLEEDAPGFRRYTYREFGEECTAEFDDAHLAWSGTFESNTSTAHGEYQDRLRAIHLRKQGWSKAEIAKDVGRSERFVARWWQLEPLAVPRPPGVHQYLAHTMAGGKQADRTHMWRGVEVLRGFFTDTAGLYDEIVSGFTAWKQGASETKDFRTASYFLRYDREGKMKMMTMKSASYQPSVVPRLDLLVQKIHQKVGIQDPDHGAAMYWFSDGDASVGSHRHVFWSARVALGAERIMMVDKVPILMQEGDLIVIGPQRHGVPTMPDISEGSLRISVPFTPQKRDSKRMHQAPSARTEDAEGEEDEERWYPVERDADWEDGEDANPEDGGDGGLQILMDMGFDADASRSALELCGDVEQAIEALTGGFAELLGNSRTEDVDDEAYADMDAGDAVLARKLQMEELQRESPDQLQQQFDEYQKLLDVDDAEKAWDGYGDLMHNSFRRANLNLDMLGAQTIYSLGVAAQTEKQFFELLSLHSIRVVYDFRPTDYRDEVRCQQPHFEIRVLKSNCRQRGIHYRHVAVGRETAWGTLKHLQSDEVQHILVELVWRAKHHGRTAFLGQEEDWRVDGRLAVAEELQKHGHAVQHVRSGGSLERHPVGVEIPDFLLQEEARLRKVHAQRKAGELHRPEKSAVNRSLESVARSLATEKTQVDVGAELRDAENQTDLVRAQKRMVRLQMSESKKEAGLSKKELVAVPMHIAREAASIREKVEAKQKEKLQSKATESVQSANAGASGSQDPAELPAPSAETAAASASAAEPEPGEVSASRRSRWSSAQPAQPEPSSRLEVPASFSKGCGLLRHMVKSVRNSATHGGVGSEKAAAAEAERGRKEKDRAGAAKGYKSCGLKPADFQEQQFTAADLDVDAVKAEAAEQEQEEKDNVDEEARSIRLIACAAAASRAVPSLAFNSCDGTFSRAKKDTWDEVKYILEIDMAGREDGRSVDPRSDNLNEFRQIMNREVLPDLDNAVKDCVFGVVSLIWLTLALVDSEEGLERARELEAIADGLFFQFSELVEESGWPLDPTKFFSYRQLLGHEDNECGGSQLRVFMYNSTSDLTQRRLITGSGMMAAATHIHSYLERASCIVQDPETADLFFIPAYHGDQYNNFLEKRAHADDSEFSHLARRRGQDHFFVVSANLPSWKHLAPLRNTILLTVESWQINDDLPRWSSPWKDIMIPGYIDRWRIDAMRMVNKPTNERGFLMVFHGNHPGNHGLYVAHKAKAPVAFDDQLGGHTALCVMTYSVSALLFLAFGLVAVNATAPQKVRPSLRQVAAQAHTAAAAKGVPRLFGRSFHDAPVGNADWVNHKPRIFVLGDMDPTAPMDRLDGVAQHASLTGAKPAAPAGERLPLLEDGTPPMAPDWMPSKKIRQRTFPQQPPRGNSGVGEGGGLDNPDGASPIIDMDKRRLIAKPDRLRTGKGPPVVGSLKRELLDDTAANYPLMAPKDRLSSGEAEAVATVDRVPAYVSRYLEQRVNLDQRRITKKRLNQEWDRADVNKDGVVSDEEFSLELHDRQGKSADEVERLWERYHQSEDEFMTKAEFLRLARTGYDLGTISRKDVSAMMTPSNMKGLGFWGAGATCPAGAYVTGAQIKKMKAPLSSPAVDESGVNALKFQCSDGTKVATAEGPDGEWSNWTRCPEGQAVYSFRSQGRSPRNGLDNAGITGLEFSCRAFDLSAVSKLNFSTTEEAAWSEELRCPPGETVCGAQANVVQDAADNMGVADLRVYCCQSSIDCSQICSNAQKGIKLVKCRACRKVRTQILESFTGIPDCSVGGPVPDFFQRMGRTHFCLVPRGSSAWTIHLYESFFFGCIPVIISDFLDVPFQNVVDWPALSIKWPEEKVGPELLSYLRSIPLERITKMKQNLEDAACFFDFHRGWGRKRRNEEGDSASNSWLSWAKDQVALGVDCEYLQHGDGTSLEDCKRSCTQRQRCNTVNFSPGRADAESGDCVLRSCRDPAQPALTGSASGWQVWSMVNDTDLACSPYHAIFSQLQQRTQRPLQQGASTLYCSHRRWWTLWCRAPPDDVAKEAIAAVLVVVVLGPTLPDRAEQLPEGTPDAEGAADATAKPDPYLMADAAYIQKDTRWRNKQRTLVFCSRGVTARFRHLCDDLRKLLPHHKSEPKFEKRSNFNEINEICELKNCNNVVFFEARKREDLYLWVGRVPSGPTMKFQVLNIHTTQEVRLAGNCLLGSRPIMYFDKSFSEVSYLKLVKSLFIQVFGTPRNHPKSKPFHDHIMCFYWLDKKIWFRHYQISPETPEDNNKPEKQVLTEIGPRFVLDPIRILGGSFNGQTLYLNPHYMSPTALRVQARKLLKNPYVKKLNDKAEREERKQANELPEDPVEDVFE</sequence>
<dbReference type="PROSITE" id="PS00018">
    <property type="entry name" value="EF_HAND_1"/>
    <property type="match status" value="1"/>
</dbReference>
<keyword evidence="6" id="KW-0040">ANK repeat</keyword>
<dbReference type="Pfam" id="PF00627">
    <property type="entry name" value="UBA"/>
    <property type="match status" value="1"/>
</dbReference>
<dbReference type="InterPro" id="IPR040911">
    <property type="entry name" value="Exostosin_GT47"/>
</dbReference>
<dbReference type="InterPro" id="IPR002110">
    <property type="entry name" value="Ankyrin_rpt"/>
</dbReference>
<dbReference type="InterPro" id="IPR026532">
    <property type="entry name" value="BRX1"/>
</dbReference>
<dbReference type="PROSITE" id="PS50088">
    <property type="entry name" value="ANK_REPEAT"/>
    <property type="match status" value="1"/>
</dbReference>
<evidence type="ECO:0000259" key="10">
    <source>
        <dbReference type="PROSITE" id="PS50833"/>
    </source>
</evidence>
<feature type="compositionally biased region" description="Basic and acidic residues" evidence="8">
    <location>
        <begin position="3398"/>
        <end position="3410"/>
    </location>
</feature>
<feature type="compositionally biased region" description="Basic residues" evidence="8">
    <location>
        <begin position="1064"/>
        <end position="1079"/>
    </location>
</feature>
<dbReference type="InterPro" id="IPR007109">
    <property type="entry name" value="Brix"/>
</dbReference>
<dbReference type="EMBL" id="LSRX01001246">
    <property type="protein sequence ID" value="OLP81834.1"/>
    <property type="molecule type" value="Genomic_DNA"/>
</dbReference>
<dbReference type="Pfam" id="PF04427">
    <property type="entry name" value="Brix"/>
    <property type="match status" value="1"/>
</dbReference>
<dbReference type="SUPFAM" id="SSF46934">
    <property type="entry name" value="UBA-like"/>
    <property type="match status" value="1"/>
</dbReference>
<keyword evidence="4" id="KW-0106">Calcium</keyword>
<dbReference type="OrthoDB" id="1638493at2759"/>
<dbReference type="PROSITE" id="PS50833">
    <property type="entry name" value="BRIX"/>
    <property type="match status" value="1"/>
</dbReference>
<dbReference type="GO" id="GO:0005730">
    <property type="term" value="C:nucleolus"/>
    <property type="evidence" value="ECO:0007669"/>
    <property type="project" value="UniProtKB-SubCell"/>
</dbReference>
<organism evidence="11 12">
    <name type="scientific">Symbiodinium microadriaticum</name>
    <name type="common">Dinoflagellate</name>
    <name type="synonym">Zooxanthella microadriatica</name>
    <dbReference type="NCBI Taxonomy" id="2951"/>
    <lineage>
        <taxon>Eukaryota</taxon>
        <taxon>Sar</taxon>
        <taxon>Alveolata</taxon>
        <taxon>Dinophyceae</taxon>
        <taxon>Suessiales</taxon>
        <taxon>Symbiodiniaceae</taxon>
        <taxon>Symbiodinium</taxon>
    </lineage>
</organism>
<feature type="region of interest" description="Disordered" evidence="8">
    <location>
        <begin position="1349"/>
        <end position="1417"/>
    </location>
</feature>
<dbReference type="PANTHER" id="PTHR13634">
    <property type="entry name" value="RIBOSOME BIOGENESIS PROTEIN BRIX"/>
    <property type="match status" value="1"/>
</dbReference>
<dbReference type="InterPro" id="IPR002048">
    <property type="entry name" value="EF_hand_dom"/>
</dbReference>
<dbReference type="PROSITE" id="PS50222">
    <property type="entry name" value="EF_HAND_2"/>
    <property type="match status" value="1"/>
</dbReference>
<feature type="region of interest" description="Disordered" evidence="8">
    <location>
        <begin position="1895"/>
        <end position="1923"/>
    </location>
</feature>
<protein>
    <submittedName>
        <fullName evidence="11">Ribosome biogenesis protein BRX1-like</fullName>
    </submittedName>
</protein>
<keyword evidence="5" id="KW-0539">Nucleus</keyword>
<dbReference type="Pfam" id="PF03762">
    <property type="entry name" value="VOMI"/>
    <property type="match status" value="1"/>
</dbReference>
<dbReference type="CDD" id="cd14291">
    <property type="entry name" value="UBA1_NUB1_like"/>
    <property type="match status" value="1"/>
</dbReference>
<dbReference type="GO" id="GO:0006364">
    <property type="term" value="P:rRNA processing"/>
    <property type="evidence" value="ECO:0007669"/>
    <property type="project" value="InterPro"/>
</dbReference>
<feature type="compositionally biased region" description="Polar residues" evidence="8">
    <location>
        <begin position="1806"/>
        <end position="1823"/>
    </location>
</feature>
<feature type="compositionally biased region" description="Acidic residues" evidence="8">
    <location>
        <begin position="794"/>
        <end position="807"/>
    </location>
</feature>
<feature type="region of interest" description="Disordered" evidence="8">
    <location>
        <begin position="2451"/>
        <end position="2483"/>
    </location>
</feature>
<dbReference type="SMART" id="SM00879">
    <property type="entry name" value="Brix"/>
    <property type="match status" value="1"/>
</dbReference>
<feature type="coiled-coil region" evidence="7">
    <location>
        <begin position="70"/>
        <end position="113"/>
    </location>
</feature>
<evidence type="ECO:0000313" key="12">
    <source>
        <dbReference type="Proteomes" id="UP000186817"/>
    </source>
</evidence>
<dbReference type="PANTHER" id="PTHR13634:SF0">
    <property type="entry name" value="RIBOSOME BIOGENESIS PROTEIN BRX1 HOMOLOG"/>
    <property type="match status" value="1"/>
</dbReference>
<dbReference type="GO" id="GO:0000027">
    <property type="term" value="P:ribosomal large subunit assembly"/>
    <property type="evidence" value="ECO:0007669"/>
    <property type="project" value="TreeGrafter"/>
</dbReference>
<dbReference type="Pfam" id="PF13384">
    <property type="entry name" value="HTH_23"/>
    <property type="match status" value="1"/>
</dbReference>
<feature type="compositionally biased region" description="Low complexity" evidence="8">
    <location>
        <begin position="1825"/>
        <end position="1869"/>
    </location>
</feature>
<dbReference type="InterPro" id="IPR036770">
    <property type="entry name" value="Ankyrin_rpt-contain_sf"/>
</dbReference>
<dbReference type="SMART" id="SM00248">
    <property type="entry name" value="ANK"/>
    <property type="match status" value="3"/>
</dbReference>
<feature type="domain" description="EF-hand" evidence="9">
    <location>
        <begin position="2562"/>
        <end position="2597"/>
    </location>
</feature>
<dbReference type="SUPFAM" id="SSF47473">
    <property type="entry name" value="EF-hand"/>
    <property type="match status" value="1"/>
</dbReference>
<feature type="coiled-coil region" evidence="7">
    <location>
        <begin position="238"/>
        <end position="290"/>
    </location>
</feature>
<gene>
    <name evidence="11" type="primary">BRIX1</name>
    <name evidence="11" type="ORF">AK812_SmicGene37585</name>
</gene>
<dbReference type="SUPFAM" id="SSF51092">
    <property type="entry name" value="Vitelline membrane outer protein-I (VMO-I)"/>
    <property type="match status" value="1"/>
</dbReference>
<dbReference type="Gene3D" id="1.10.238.10">
    <property type="entry name" value="EF-hand"/>
    <property type="match status" value="1"/>
</dbReference>
<dbReference type="Pfam" id="PF12796">
    <property type="entry name" value="Ank_2"/>
    <property type="match status" value="1"/>
</dbReference>
<dbReference type="GO" id="GO:0005509">
    <property type="term" value="F:calcium ion binding"/>
    <property type="evidence" value="ECO:0007669"/>
    <property type="project" value="InterPro"/>
</dbReference>
<comment type="caution">
    <text evidence="11">The sequence shown here is derived from an EMBL/GenBank/DDBJ whole genome shotgun (WGS) entry which is preliminary data.</text>
</comment>
<dbReference type="Gene3D" id="2.100.10.20">
    <property type="entry name" value="Vitelline membrane outer layer protein I (VOMI)"/>
    <property type="match status" value="1"/>
</dbReference>